<evidence type="ECO:0000313" key="4">
    <source>
        <dbReference type="Proteomes" id="UP000738349"/>
    </source>
</evidence>
<dbReference type="PANTHER" id="PTHR46082:SF6">
    <property type="entry name" value="AAA+ ATPASE DOMAIN-CONTAINING PROTEIN-RELATED"/>
    <property type="match status" value="1"/>
</dbReference>
<dbReference type="Gene3D" id="3.40.50.300">
    <property type="entry name" value="P-loop containing nucleotide triphosphate hydrolases"/>
    <property type="match status" value="1"/>
</dbReference>
<feature type="region of interest" description="Disordered" evidence="1">
    <location>
        <begin position="502"/>
        <end position="529"/>
    </location>
</feature>
<feature type="compositionally biased region" description="Basic and acidic residues" evidence="1">
    <location>
        <begin position="502"/>
        <end position="511"/>
    </location>
</feature>
<dbReference type="EMBL" id="JAGMUV010000011">
    <property type="protein sequence ID" value="KAH7140976.1"/>
    <property type="molecule type" value="Genomic_DNA"/>
</dbReference>
<dbReference type="InterPro" id="IPR027417">
    <property type="entry name" value="P-loop_NTPase"/>
</dbReference>
<dbReference type="PANTHER" id="PTHR46082">
    <property type="entry name" value="ATP/GTP-BINDING PROTEIN-RELATED"/>
    <property type="match status" value="1"/>
</dbReference>
<evidence type="ECO:0000256" key="1">
    <source>
        <dbReference type="SAM" id="MobiDB-lite"/>
    </source>
</evidence>
<organism evidence="3 4">
    <name type="scientific">Dactylonectria macrodidyma</name>
    <dbReference type="NCBI Taxonomy" id="307937"/>
    <lineage>
        <taxon>Eukaryota</taxon>
        <taxon>Fungi</taxon>
        <taxon>Dikarya</taxon>
        <taxon>Ascomycota</taxon>
        <taxon>Pezizomycotina</taxon>
        <taxon>Sordariomycetes</taxon>
        <taxon>Hypocreomycetidae</taxon>
        <taxon>Hypocreales</taxon>
        <taxon>Nectriaceae</taxon>
        <taxon>Dactylonectria</taxon>
    </lineage>
</organism>
<dbReference type="Gene3D" id="1.25.40.10">
    <property type="entry name" value="Tetratricopeptide repeat domain"/>
    <property type="match status" value="2"/>
</dbReference>
<dbReference type="InterPro" id="IPR002182">
    <property type="entry name" value="NB-ARC"/>
</dbReference>
<name>A0A9P9EPY3_9HYPO</name>
<feature type="compositionally biased region" description="Acidic residues" evidence="1">
    <location>
        <begin position="518"/>
        <end position="529"/>
    </location>
</feature>
<sequence>MAEAVGLAASVIAIIELSAKVGTLCLEYSTAVSNARSDIARLRSRLDDLGRVVRGLQKLLGSPDAHTLTTSRELLDCVDNCTLELGQLQSKLDPSRTRKTMRRFGFRALKWPFDTKEINQILSNFERYERTITLSLQVDQTTLLLDIGQRIKDISRQPGRDTPVTCKPCFSMPFQPDPDFIDRPEILTWMKEHYTDPSGRMALLGMGGFGKSQLAIQFAHEIHTISPRTSIFWVYASSKQRFQEAYRSIADQLQLPRRNDPEVDLLGIVRDWCQREEVGPWLMVLDNVDDVNVFYPSHAADADKTSHDPSDASFVEVSLKQPLASFLPKRHNGVILVTSRSLDAAERLTGSHKSIHKVSPMDGAQALQLLQHKLDVDFDEDDAAGLLQALDHIPLAITQAAAYINRRAPRMSVATYLDDFRKSDKKKGNLLNCDAGDLRRDETVSNSVVTTWQVTFEQIQRERPSAAYLLSFMSFFNPQGIPEFAIRHYQKDVPRHADIVNKENTVDEGRSNEQSASDNEDTSDQEDTEFEDDLDVLRGYSLVSTTADRDIFEMHSLVQFCTRIWLSAVDQAREWERAYLWVISRRFPNRDFKTWPTCRALMPHVESIIHKRSENELQPWVDLLTNCGQYLYDIGNFAAAEKLARKTLETNTSMLGEEHPRTLINKRHLASTIWRQGRWKEAEKLEVRLVELQKKIQGDEHPDTLTSISNLALTYSDQGRWKEAEDLQEKELNICLKVMGEEHPDTLISMSNLASTYNNQGRWKEAEDLQEKELKICLKVMGEEHPDTLVTKGNLAVVWKNMGRLNDAIILMKDCISARRKILGPDHPKTQNSVRCLGEWTRET</sequence>
<keyword evidence="4" id="KW-1185">Reference proteome</keyword>
<feature type="domain" description="NB-ARC" evidence="2">
    <location>
        <begin position="198"/>
        <end position="291"/>
    </location>
</feature>
<dbReference type="Proteomes" id="UP000738349">
    <property type="component" value="Unassembled WGS sequence"/>
</dbReference>
<proteinExistence type="predicted"/>
<dbReference type="InterPro" id="IPR011990">
    <property type="entry name" value="TPR-like_helical_dom_sf"/>
</dbReference>
<dbReference type="GO" id="GO:0043531">
    <property type="term" value="F:ADP binding"/>
    <property type="evidence" value="ECO:0007669"/>
    <property type="project" value="InterPro"/>
</dbReference>
<dbReference type="InterPro" id="IPR053137">
    <property type="entry name" value="NLR-like"/>
</dbReference>
<reference evidence="3" key="1">
    <citation type="journal article" date="2021" name="Nat. Commun.">
        <title>Genetic determinants of endophytism in the Arabidopsis root mycobiome.</title>
        <authorList>
            <person name="Mesny F."/>
            <person name="Miyauchi S."/>
            <person name="Thiergart T."/>
            <person name="Pickel B."/>
            <person name="Atanasova L."/>
            <person name="Karlsson M."/>
            <person name="Huettel B."/>
            <person name="Barry K.W."/>
            <person name="Haridas S."/>
            <person name="Chen C."/>
            <person name="Bauer D."/>
            <person name="Andreopoulos W."/>
            <person name="Pangilinan J."/>
            <person name="LaButti K."/>
            <person name="Riley R."/>
            <person name="Lipzen A."/>
            <person name="Clum A."/>
            <person name="Drula E."/>
            <person name="Henrissat B."/>
            <person name="Kohler A."/>
            <person name="Grigoriev I.V."/>
            <person name="Martin F.M."/>
            <person name="Hacquard S."/>
        </authorList>
    </citation>
    <scope>NUCLEOTIDE SEQUENCE</scope>
    <source>
        <strain evidence="3">MPI-CAGE-AT-0147</strain>
    </source>
</reference>
<dbReference type="Pfam" id="PF00931">
    <property type="entry name" value="NB-ARC"/>
    <property type="match status" value="1"/>
</dbReference>
<dbReference type="Pfam" id="PF13424">
    <property type="entry name" value="TPR_12"/>
    <property type="match status" value="1"/>
</dbReference>
<dbReference type="Pfam" id="PF13374">
    <property type="entry name" value="TPR_10"/>
    <property type="match status" value="3"/>
</dbReference>
<dbReference type="SUPFAM" id="SSF52540">
    <property type="entry name" value="P-loop containing nucleoside triphosphate hydrolases"/>
    <property type="match status" value="1"/>
</dbReference>
<comment type="caution">
    <text evidence="3">The sequence shown here is derived from an EMBL/GenBank/DDBJ whole genome shotgun (WGS) entry which is preliminary data.</text>
</comment>
<dbReference type="PRINTS" id="PR00381">
    <property type="entry name" value="KINESINLIGHT"/>
</dbReference>
<protein>
    <recommendedName>
        <fullName evidence="2">NB-ARC domain-containing protein</fullName>
    </recommendedName>
</protein>
<dbReference type="OrthoDB" id="20872at2759"/>
<evidence type="ECO:0000259" key="2">
    <source>
        <dbReference type="Pfam" id="PF00931"/>
    </source>
</evidence>
<accession>A0A9P9EPY3</accession>
<gene>
    <name evidence="3" type="ORF">EDB81DRAFT_799265</name>
</gene>
<evidence type="ECO:0000313" key="3">
    <source>
        <dbReference type="EMBL" id="KAH7140976.1"/>
    </source>
</evidence>
<dbReference type="AlphaFoldDB" id="A0A9P9EPY3"/>
<dbReference type="SUPFAM" id="SSF48452">
    <property type="entry name" value="TPR-like"/>
    <property type="match status" value="2"/>
</dbReference>